<dbReference type="AlphaFoldDB" id="A0A5C2RKP1"/>
<dbReference type="EMBL" id="ML122402">
    <property type="protein sequence ID" value="RPD52172.1"/>
    <property type="molecule type" value="Genomic_DNA"/>
</dbReference>
<accession>A0A5C2RKP1</accession>
<organism evidence="1 2">
    <name type="scientific">Lentinus tigrinus ALCF2SS1-6</name>
    <dbReference type="NCBI Taxonomy" id="1328759"/>
    <lineage>
        <taxon>Eukaryota</taxon>
        <taxon>Fungi</taxon>
        <taxon>Dikarya</taxon>
        <taxon>Basidiomycota</taxon>
        <taxon>Agaricomycotina</taxon>
        <taxon>Agaricomycetes</taxon>
        <taxon>Polyporales</taxon>
        <taxon>Polyporaceae</taxon>
        <taxon>Lentinus</taxon>
    </lineage>
</organism>
<protein>
    <submittedName>
        <fullName evidence="1">Uncharacterized protein</fullName>
    </submittedName>
</protein>
<proteinExistence type="predicted"/>
<evidence type="ECO:0000313" key="1">
    <source>
        <dbReference type="EMBL" id="RPD52172.1"/>
    </source>
</evidence>
<sequence>MVHAPDPTPWGLLFMGTVPGPFKGWVLLQSASGPCWLIPNFYRLHTTILITVVQAWAQTVKVPNRSVYHEQAGTAYRVLQAFQEVLEAADLKLDNIEGLLQIDQEFLDNQVDLTCVELELWVAEVICLDASQQHVTAYHWNGYVHDAQLHKGLTVAKISYFAQNLPVLGSSKFHSLRFKAIKLVWQPIFILEVMNGALQHWQTWCEPGEDELNFGDDMEEDEE</sequence>
<evidence type="ECO:0000313" key="2">
    <source>
        <dbReference type="Proteomes" id="UP000313359"/>
    </source>
</evidence>
<dbReference type="Proteomes" id="UP000313359">
    <property type="component" value="Unassembled WGS sequence"/>
</dbReference>
<keyword evidence="2" id="KW-1185">Reference proteome</keyword>
<reference evidence="1" key="1">
    <citation type="journal article" date="2018" name="Genome Biol. Evol.">
        <title>Genomics and development of Lentinus tigrinus, a white-rot wood-decaying mushroom with dimorphic fruiting bodies.</title>
        <authorList>
            <person name="Wu B."/>
            <person name="Xu Z."/>
            <person name="Knudson A."/>
            <person name="Carlson A."/>
            <person name="Chen N."/>
            <person name="Kovaka S."/>
            <person name="LaButti K."/>
            <person name="Lipzen A."/>
            <person name="Pennachio C."/>
            <person name="Riley R."/>
            <person name="Schakwitz W."/>
            <person name="Umezawa K."/>
            <person name="Ohm R.A."/>
            <person name="Grigoriev I.V."/>
            <person name="Nagy L.G."/>
            <person name="Gibbons J."/>
            <person name="Hibbett D."/>
        </authorList>
    </citation>
    <scope>NUCLEOTIDE SEQUENCE [LARGE SCALE GENOMIC DNA]</scope>
    <source>
        <strain evidence="1">ALCF2SS1-6</strain>
    </source>
</reference>
<name>A0A5C2RKP1_9APHY</name>
<gene>
    <name evidence="1" type="ORF">L227DRAFT_568759</name>
</gene>